<sequence>YFTKDFQAKNKLAQREIDSIATTFNLNTEQERAFRLVANHATDLSAPPLLVVFDCPQLYLGGVGGTGKSQVIKVLVEFFNVRSESHRFIVLGPTGTAAALLNRSTYHSVLGLRDSNDNDSKRIGGAKIKKVQEHLRGVEYIFLDEVSMVSCSALYSISARL</sequence>
<dbReference type="InterPro" id="IPR051055">
    <property type="entry name" value="PIF1_helicase"/>
</dbReference>
<feature type="non-terminal residue" evidence="1">
    <location>
        <position position="161"/>
    </location>
</feature>
<feature type="non-terminal residue" evidence="1">
    <location>
        <position position="1"/>
    </location>
</feature>
<evidence type="ECO:0000313" key="2">
    <source>
        <dbReference type="Proteomes" id="UP001218218"/>
    </source>
</evidence>
<gene>
    <name evidence="1" type="ORF">DFH08DRAFT_642021</name>
</gene>
<dbReference type="Gene3D" id="3.40.50.300">
    <property type="entry name" value="P-loop containing nucleotide triphosphate hydrolases"/>
    <property type="match status" value="1"/>
</dbReference>
<dbReference type="EMBL" id="JARIHO010000058">
    <property type="protein sequence ID" value="KAJ7318341.1"/>
    <property type="molecule type" value="Genomic_DNA"/>
</dbReference>
<dbReference type="Proteomes" id="UP001218218">
    <property type="component" value="Unassembled WGS sequence"/>
</dbReference>
<dbReference type="AlphaFoldDB" id="A0AAD6ZDG8"/>
<dbReference type="InterPro" id="IPR027417">
    <property type="entry name" value="P-loop_NTPase"/>
</dbReference>
<accession>A0AAD6ZDG8</accession>
<evidence type="ECO:0008006" key="3">
    <source>
        <dbReference type="Google" id="ProtNLM"/>
    </source>
</evidence>
<organism evidence="1 2">
    <name type="scientific">Mycena albidolilacea</name>
    <dbReference type="NCBI Taxonomy" id="1033008"/>
    <lineage>
        <taxon>Eukaryota</taxon>
        <taxon>Fungi</taxon>
        <taxon>Dikarya</taxon>
        <taxon>Basidiomycota</taxon>
        <taxon>Agaricomycotina</taxon>
        <taxon>Agaricomycetes</taxon>
        <taxon>Agaricomycetidae</taxon>
        <taxon>Agaricales</taxon>
        <taxon>Marasmiineae</taxon>
        <taxon>Mycenaceae</taxon>
        <taxon>Mycena</taxon>
    </lineage>
</organism>
<dbReference type="SUPFAM" id="SSF52540">
    <property type="entry name" value="P-loop containing nucleoside triphosphate hydrolases"/>
    <property type="match status" value="1"/>
</dbReference>
<keyword evidence="2" id="KW-1185">Reference proteome</keyword>
<proteinExistence type="predicted"/>
<dbReference type="Pfam" id="PF13245">
    <property type="entry name" value="AAA_19"/>
    <property type="match status" value="1"/>
</dbReference>
<comment type="caution">
    <text evidence="1">The sequence shown here is derived from an EMBL/GenBank/DDBJ whole genome shotgun (WGS) entry which is preliminary data.</text>
</comment>
<reference evidence="1" key="1">
    <citation type="submission" date="2023-03" db="EMBL/GenBank/DDBJ databases">
        <title>Massive genome expansion in bonnet fungi (Mycena s.s.) driven by repeated elements and novel gene families across ecological guilds.</title>
        <authorList>
            <consortium name="Lawrence Berkeley National Laboratory"/>
            <person name="Harder C.B."/>
            <person name="Miyauchi S."/>
            <person name="Viragh M."/>
            <person name="Kuo A."/>
            <person name="Thoen E."/>
            <person name="Andreopoulos B."/>
            <person name="Lu D."/>
            <person name="Skrede I."/>
            <person name="Drula E."/>
            <person name="Henrissat B."/>
            <person name="Morin E."/>
            <person name="Kohler A."/>
            <person name="Barry K."/>
            <person name="LaButti K."/>
            <person name="Morin E."/>
            <person name="Salamov A."/>
            <person name="Lipzen A."/>
            <person name="Mereny Z."/>
            <person name="Hegedus B."/>
            <person name="Baldrian P."/>
            <person name="Stursova M."/>
            <person name="Weitz H."/>
            <person name="Taylor A."/>
            <person name="Grigoriev I.V."/>
            <person name="Nagy L.G."/>
            <person name="Martin F."/>
            <person name="Kauserud H."/>
        </authorList>
    </citation>
    <scope>NUCLEOTIDE SEQUENCE</scope>
    <source>
        <strain evidence="1">CBHHK002</strain>
    </source>
</reference>
<dbReference type="PANTHER" id="PTHR47642">
    <property type="entry name" value="ATP-DEPENDENT DNA HELICASE"/>
    <property type="match status" value="1"/>
</dbReference>
<dbReference type="PANTHER" id="PTHR47642:SF5">
    <property type="entry name" value="ATP-DEPENDENT DNA HELICASE"/>
    <property type="match status" value="1"/>
</dbReference>
<protein>
    <recommendedName>
        <fullName evidence="3">ATP-dependent DNA helicase</fullName>
    </recommendedName>
</protein>
<evidence type="ECO:0000313" key="1">
    <source>
        <dbReference type="EMBL" id="KAJ7318341.1"/>
    </source>
</evidence>
<name>A0AAD6ZDG8_9AGAR</name>